<dbReference type="Proteomes" id="UP000018502">
    <property type="component" value="Unassembled WGS sequence"/>
</dbReference>
<comment type="caution">
    <text evidence="2">The sequence shown here is derived from an EMBL/GenBank/DDBJ whole genome shotgun (WGS) entry which is preliminary data.</text>
</comment>
<dbReference type="AlphaFoldDB" id="A0A829MLF5"/>
<evidence type="ECO:0000256" key="1">
    <source>
        <dbReference type="SAM" id="MobiDB-lite"/>
    </source>
</evidence>
<organism evidence="2 3">
    <name type="scientific">Mycobacteroides abscessus MAB_091912_2446</name>
    <dbReference type="NCBI Taxonomy" id="1335414"/>
    <lineage>
        <taxon>Bacteria</taxon>
        <taxon>Bacillati</taxon>
        <taxon>Actinomycetota</taxon>
        <taxon>Actinomycetes</taxon>
        <taxon>Mycobacteriales</taxon>
        <taxon>Mycobacteriaceae</taxon>
        <taxon>Mycobacteroides</taxon>
        <taxon>Mycobacteroides abscessus</taxon>
    </lineage>
</organism>
<evidence type="ECO:0000313" key="3">
    <source>
        <dbReference type="Proteomes" id="UP000018502"/>
    </source>
</evidence>
<gene>
    <name evidence="2" type="ORF">L833_2079</name>
</gene>
<evidence type="ECO:0000313" key="2">
    <source>
        <dbReference type="EMBL" id="ESV64693.1"/>
    </source>
</evidence>
<reference evidence="2 3" key="1">
    <citation type="journal article" date="2014" name="Emerg. Infect. Dis.">
        <title>High-level Relatedness among Mycobacterium abscessus subsp. massiliense Strains from Widely Separated Outbreaks.</title>
        <authorList>
            <person name="Tettelin H."/>
            <person name="Davidson R.M."/>
            <person name="Agrawal S."/>
            <person name="Aitken M.L."/>
            <person name="Shallom S."/>
            <person name="Hasan N.A."/>
            <person name="Strong M."/>
            <person name="Nogueira de Moura V.C."/>
            <person name="De Groote M.A."/>
            <person name="Duarte R.S."/>
            <person name="Hine E."/>
            <person name="Parankush S."/>
            <person name="Su Q."/>
            <person name="Daugherty S.C."/>
            <person name="Fraser C.M."/>
            <person name="Brown-Elliott B.A."/>
            <person name="Wallace R.J.Jr."/>
            <person name="Holland S.M."/>
            <person name="Sampaio E.P."/>
            <person name="Olivier K.N."/>
            <person name="Jackson M."/>
            <person name="Zelazny A.M."/>
        </authorList>
    </citation>
    <scope>NUCLEOTIDE SEQUENCE [LARGE SCALE GENOMIC DNA]</scope>
    <source>
        <strain evidence="2 3">MAB_091912_2446</strain>
    </source>
</reference>
<name>A0A829MLF5_9MYCO</name>
<protein>
    <submittedName>
        <fullName evidence="2">Uncharacterized protein</fullName>
    </submittedName>
</protein>
<dbReference type="EMBL" id="AYTF01000001">
    <property type="protein sequence ID" value="ESV64693.1"/>
    <property type="molecule type" value="Genomic_DNA"/>
</dbReference>
<sequence>MAIVSAGRRVRAAIEQMCLAPRTDSRNRQTASAREIDRSSAIAHTSAVHRR</sequence>
<accession>A0A829MLF5</accession>
<proteinExistence type="predicted"/>
<feature type="region of interest" description="Disordered" evidence="1">
    <location>
        <begin position="21"/>
        <end position="51"/>
    </location>
</feature>